<proteinExistence type="predicted"/>
<accession>A0ACB9JJ74</accession>
<reference evidence="1 2" key="2">
    <citation type="journal article" date="2022" name="Mol. Ecol. Resour.">
        <title>The genomes of chicory, endive, great burdock and yacon provide insights into Asteraceae paleo-polyploidization history and plant inulin production.</title>
        <authorList>
            <person name="Fan W."/>
            <person name="Wang S."/>
            <person name="Wang H."/>
            <person name="Wang A."/>
            <person name="Jiang F."/>
            <person name="Liu H."/>
            <person name="Zhao H."/>
            <person name="Xu D."/>
            <person name="Zhang Y."/>
        </authorList>
    </citation>
    <scope>NUCLEOTIDE SEQUENCE [LARGE SCALE GENOMIC DNA]</scope>
    <source>
        <strain evidence="2">cv. Yunnan</strain>
        <tissue evidence="1">Leaves</tissue>
    </source>
</reference>
<evidence type="ECO:0000313" key="2">
    <source>
        <dbReference type="Proteomes" id="UP001056120"/>
    </source>
</evidence>
<name>A0ACB9JJ74_9ASTR</name>
<dbReference type="EMBL" id="CM042021">
    <property type="protein sequence ID" value="KAI3819988.1"/>
    <property type="molecule type" value="Genomic_DNA"/>
</dbReference>
<organism evidence="1 2">
    <name type="scientific">Smallanthus sonchifolius</name>
    <dbReference type="NCBI Taxonomy" id="185202"/>
    <lineage>
        <taxon>Eukaryota</taxon>
        <taxon>Viridiplantae</taxon>
        <taxon>Streptophyta</taxon>
        <taxon>Embryophyta</taxon>
        <taxon>Tracheophyta</taxon>
        <taxon>Spermatophyta</taxon>
        <taxon>Magnoliopsida</taxon>
        <taxon>eudicotyledons</taxon>
        <taxon>Gunneridae</taxon>
        <taxon>Pentapetalae</taxon>
        <taxon>asterids</taxon>
        <taxon>campanulids</taxon>
        <taxon>Asterales</taxon>
        <taxon>Asteraceae</taxon>
        <taxon>Asteroideae</taxon>
        <taxon>Heliantheae alliance</taxon>
        <taxon>Millerieae</taxon>
        <taxon>Smallanthus</taxon>
    </lineage>
</organism>
<gene>
    <name evidence="1" type="ORF">L1987_13843</name>
</gene>
<dbReference type="Proteomes" id="UP001056120">
    <property type="component" value="Linkage Group LG04"/>
</dbReference>
<sequence>MKVVSTAKSVKEKKGFQLLIGFAFFTVVSKRVNDTKKEVYTDDDFQTPPAKRKQLKADTGNPHPKKPKPNKQSYYPPTDTRIRMRSCPTNLSGVDFKSFKWCSYIITCLQRTKKKFNGIQHYNGPLPFLCLLYAHESYVKNNPGAKQFPAIKYYKTSTLYSLEDELICNDTVLVKKILENSPTEDRTRVIKNSTTKGGLVKTNGNNSIAKKPSKAVLNNMVEGGGKEDENEEGDDASTVVPNKVNEVVLESNKADEEIGSTTRGGLDKTNSNNGIAKRPSKTVPKEVVEGEGKEDEHNIEDDASTVVPNKVDDMVLESSKDDEEIMNLGDENNNGSLIIGTLAEKIEPISMVKTNETISPFPTLDPNFTLPEDDIERQSYFKETIGSLEEWACLFQRKTNELNKMVDEVDK</sequence>
<keyword evidence="2" id="KW-1185">Reference proteome</keyword>
<reference evidence="2" key="1">
    <citation type="journal article" date="2022" name="Mol. Ecol. Resour.">
        <title>The genomes of chicory, endive, great burdock and yacon provide insights into Asteraceae palaeo-polyploidization history and plant inulin production.</title>
        <authorList>
            <person name="Fan W."/>
            <person name="Wang S."/>
            <person name="Wang H."/>
            <person name="Wang A."/>
            <person name="Jiang F."/>
            <person name="Liu H."/>
            <person name="Zhao H."/>
            <person name="Xu D."/>
            <person name="Zhang Y."/>
        </authorList>
    </citation>
    <scope>NUCLEOTIDE SEQUENCE [LARGE SCALE GENOMIC DNA]</scope>
    <source>
        <strain evidence="2">cv. Yunnan</strain>
    </source>
</reference>
<evidence type="ECO:0000313" key="1">
    <source>
        <dbReference type="EMBL" id="KAI3819988.1"/>
    </source>
</evidence>
<protein>
    <submittedName>
        <fullName evidence="1">Uncharacterized protein</fullName>
    </submittedName>
</protein>
<comment type="caution">
    <text evidence="1">The sequence shown here is derived from an EMBL/GenBank/DDBJ whole genome shotgun (WGS) entry which is preliminary data.</text>
</comment>